<keyword evidence="1" id="KW-0472">Membrane</keyword>
<dbReference type="Proteomes" id="UP001597542">
    <property type="component" value="Unassembled WGS sequence"/>
</dbReference>
<keyword evidence="3" id="KW-1185">Reference proteome</keyword>
<name>A0ABW5IDW5_9PSEU</name>
<proteinExistence type="predicted"/>
<feature type="transmembrane region" description="Helical" evidence="1">
    <location>
        <begin position="37"/>
        <end position="58"/>
    </location>
</feature>
<organism evidence="2 3">
    <name type="scientific">Amycolatopsis albidoflavus</name>
    <dbReference type="NCBI Taxonomy" id="102226"/>
    <lineage>
        <taxon>Bacteria</taxon>
        <taxon>Bacillati</taxon>
        <taxon>Actinomycetota</taxon>
        <taxon>Actinomycetes</taxon>
        <taxon>Pseudonocardiales</taxon>
        <taxon>Pseudonocardiaceae</taxon>
        <taxon>Amycolatopsis</taxon>
    </lineage>
</organism>
<gene>
    <name evidence="2" type="ORF">ACFSUT_43630</name>
</gene>
<dbReference type="RefSeq" id="WP_344287715.1">
    <property type="nucleotide sequence ID" value="NZ_BAAAHV010000031.1"/>
</dbReference>
<reference evidence="3" key="1">
    <citation type="journal article" date="2019" name="Int. J. Syst. Evol. Microbiol.">
        <title>The Global Catalogue of Microorganisms (GCM) 10K type strain sequencing project: providing services to taxonomists for standard genome sequencing and annotation.</title>
        <authorList>
            <consortium name="The Broad Institute Genomics Platform"/>
            <consortium name="The Broad Institute Genome Sequencing Center for Infectious Disease"/>
            <person name="Wu L."/>
            <person name="Ma J."/>
        </authorList>
    </citation>
    <scope>NUCLEOTIDE SEQUENCE [LARGE SCALE GENOMIC DNA]</scope>
    <source>
        <strain evidence="3">CGMCC 4.7638</strain>
    </source>
</reference>
<sequence length="250" mass="26834">MADDLNLPPDRPMPDLLKEAMWNRLAPGLRARRRRRLGLPLAVASGVGALALGATLVFSPVHDAGTDLTRVPAGAKPDAGDAQLFKACLDSAPDLGVSLADPDSLRLTLKVDQGAERSYLVGRNATLAAVCVLRDGQNAGPYRPYSGLMVTDDRDWTHGREGYAYLSATRPICGFASATNAYRPSVVFGVATPDVAKVEMYGPDDSMTPAVLKDGIFVVKFVEGGSPRDDYSRKFRVTMRDGSVHDFPGR</sequence>
<keyword evidence="1" id="KW-0812">Transmembrane</keyword>
<keyword evidence="1" id="KW-1133">Transmembrane helix</keyword>
<comment type="caution">
    <text evidence="2">The sequence shown here is derived from an EMBL/GenBank/DDBJ whole genome shotgun (WGS) entry which is preliminary data.</text>
</comment>
<evidence type="ECO:0000256" key="1">
    <source>
        <dbReference type="SAM" id="Phobius"/>
    </source>
</evidence>
<protein>
    <submittedName>
        <fullName evidence="2">Uncharacterized protein</fullName>
    </submittedName>
</protein>
<evidence type="ECO:0000313" key="3">
    <source>
        <dbReference type="Proteomes" id="UP001597542"/>
    </source>
</evidence>
<dbReference type="EMBL" id="JBHUKQ010000026">
    <property type="protein sequence ID" value="MFD2487228.1"/>
    <property type="molecule type" value="Genomic_DNA"/>
</dbReference>
<accession>A0ABW5IDW5</accession>
<evidence type="ECO:0000313" key="2">
    <source>
        <dbReference type="EMBL" id="MFD2487228.1"/>
    </source>
</evidence>